<comment type="caution">
    <text evidence="1">The sequence shown here is derived from an EMBL/GenBank/DDBJ whole genome shotgun (WGS) entry which is preliminary data.</text>
</comment>
<reference evidence="1 2" key="1">
    <citation type="journal article" date="2019" name="Commun. Biol.">
        <title>The bagworm genome reveals a unique fibroin gene that provides high tensile strength.</title>
        <authorList>
            <person name="Kono N."/>
            <person name="Nakamura H."/>
            <person name="Ohtoshi R."/>
            <person name="Tomita M."/>
            <person name="Numata K."/>
            <person name="Arakawa K."/>
        </authorList>
    </citation>
    <scope>NUCLEOTIDE SEQUENCE [LARGE SCALE GENOMIC DNA]</scope>
</reference>
<evidence type="ECO:0000313" key="1">
    <source>
        <dbReference type="EMBL" id="GBP32736.1"/>
    </source>
</evidence>
<gene>
    <name evidence="1" type="ORF">EVAR_18888_1</name>
</gene>
<keyword evidence="2" id="KW-1185">Reference proteome</keyword>
<dbReference type="Proteomes" id="UP000299102">
    <property type="component" value="Unassembled WGS sequence"/>
</dbReference>
<evidence type="ECO:0000313" key="2">
    <source>
        <dbReference type="Proteomes" id="UP000299102"/>
    </source>
</evidence>
<dbReference type="EMBL" id="BGZK01000264">
    <property type="protein sequence ID" value="GBP32736.1"/>
    <property type="molecule type" value="Genomic_DNA"/>
</dbReference>
<dbReference type="AlphaFoldDB" id="A0A4C1V327"/>
<accession>A0A4C1V327</accession>
<organism evidence="1 2">
    <name type="scientific">Eumeta variegata</name>
    <name type="common">Bagworm moth</name>
    <name type="synonym">Eumeta japonica</name>
    <dbReference type="NCBI Taxonomy" id="151549"/>
    <lineage>
        <taxon>Eukaryota</taxon>
        <taxon>Metazoa</taxon>
        <taxon>Ecdysozoa</taxon>
        <taxon>Arthropoda</taxon>
        <taxon>Hexapoda</taxon>
        <taxon>Insecta</taxon>
        <taxon>Pterygota</taxon>
        <taxon>Neoptera</taxon>
        <taxon>Endopterygota</taxon>
        <taxon>Lepidoptera</taxon>
        <taxon>Glossata</taxon>
        <taxon>Ditrysia</taxon>
        <taxon>Tineoidea</taxon>
        <taxon>Psychidae</taxon>
        <taxon>Oiketicinae</taxon>
        <taxon>Eumeta</taxon>
    </lineage>
</organism>
<proteinExistence type="predicted"/>
<protein>
    <submittedName>
        <fullName evidence="1">Uncharacterized protein</fullName>
    </submittedName>
</protein>
<sequence length="122" mass="13801">MAYTLLPTGRVSGRGGAEQQVYYDGMLWLSLAVVIESLSTACRSQRCQMMLDLSLDSSRSTTPNMTKSLRKKQEYTDKITITMAGKQSARCFRFRSHRRHQRSAPGSKWEAIVNLESQQPPV</sequence>
<name>A0A4C1V327_EUMVA</name>